<reference evidence="2" key="1">
    <citation type="journal article" date="2014" name="Nat. Commun.">
        <title>Genomic adaptations of the halophilic Dead Sea filamentous fungus Eurotium rubrum.</title>
        <authorList>
            <person name="Kis-Papo T."/>
            <person name="Weig A.R."/>
            <person name="Riley R."/>
            <person name="Persoh D."/>
            <person name="Salamov A."/>
            <person name="Sun H."/>
            <person name="Lipzen A."/>
            <person name="Wasser S.P."/>
            <person name="Rambold G."/>
            <person name="Grigoriev I.V."/>
            <person name="Nevo E."/>
        </authorList>
    </citation>
    <scope>NUCLEOTIDE SEQUENCE [LARGE SCALE GENOMIC DNA]</scope>
    <source>
        <strain evidence="2">CBS 135680</strain>
    </source>
</reference>
<accession>A0A017S7X6</accession>
<sequence length="207" mass="22891">MSALLYVLTTITSPSLTPTTYNTWYDTVHIPELLSIPGSPNAAHRYKSTNPRNQKWQFLTLYPLNDISFTGDPAIRERVSSHHPVLPGGKSIWELIVFEGRDYVAVNGGDGKGLQGGKRWIVTVEIGGGEEGMQGLLDGVDGGYARYRIHRAPTAMAGANSPEIPVLKELVIFELDKEEDIERLISALQQTSEPLRINIQCSSWESI</sequence>
<dbReference type="HOGENOM" id="CLU_073903_1_0_1"/>
<dbReference type="EMBL" id="KK088438">
    <property type="protein sequence ID" value="EYE92290.1"/>
    <property type="molecule type" value="Genomic_DNA"/>
</dbReference>
<evidence type="ECO:0000313" key="1">
    <source>
        <dbReference type="EMBL" id="EYE92290.1"/>
    </source>
</evidence>
<dbReference type="RefSeq" id="XP_040635978.1">
    <property type="nucleotide sequence ID" value="XM_040779758.1"/>
</dbReference>
<dbReference type="OrthoDB" id="2851338at2759"/>
<dbReference type="GeneID" id="63694882"/>
<dbReference type="AlphaFoldDB" id="A0A017S7X6"/>
<name>A0A017S7X6_ASPRC</name>
<evidence type="ECO:0000313" key="2">
    <source>
        <dbReference type="Proteomes" id="UP000019804"/>
    </source>
</evidence>
<organism evidence="1 2">
    <name type="scientific">Aspergillus ruber (strain CBS 135680)</name>
    <dbReference type="NCBI Taxonomy" id="1388766"/>
    <lineage>
        <taxon>Eukaryota</taxon>
        <taxon>Fungi</taxon>
        <taxon>Dikarya</taxon>
        <taxon>Ascomycota</taxon>
        <taxon>Pezizomycotina</taxon>
        <taxon>Eurotiomycetes</taxon>
        <taxon>Eurotiomycetidae</taxon>
        <taxon>Eurotiales</taxon>
        <taxon>Aspergillaceae</taxon>
        <taxon>Aspergillus</taxon>
        <taxon>Aspergillus subgen. Aspergillus</taxon>
    </lineage>
</organism>
<protein>
    <submittedName>
        <fullName evidence="1">Uncharacterized protein</fullName>
    </submittedName>
</protein>
<keyword evidence="2" id="KW-1185">Reference proteome</keyword>
<gene>
    <name evidence="1" type="ORF">EURHEDRAFT_388956</name>
</gene>
<proteinExistence type="predicted"/>
<dbReference type="Proteomes" id="UP000019804">
    <property type="component" value="Unassembled WGS sequence"/>
</dbReference>